<dbReference type="EMBL" id="BMAW01092546">
    <property type="protein sequence ID" value="GFS55323.1"/>
    <property type="molecule type" value="Genomic_DNA"/>
</dbReference>
<evidence type="ECO:0000313" key="2">
    <source>
        <dbReference type="Proteomes" id="UP000887013"/>
    </source>
</evidence>
<accession>A0A8X6JRU8</accession>
<dbReference type="Proteomes" id="UP000887013">
    <property type="component" value="Unassembled WGS sequence"/>
</dbReference>
<gene>
    <name evidence="1" type="ORF">NPIL_190991</name>
</gene>
<proteinExistence type="predicted"/>
<dbReference type="OrthoDB" id="6432178at2759"/>
<keyword evidence="2" id="KW-1185">Reference proteome</keyword>
<sequence>MYSTEIRPVLEYASPIWTPASTSAKQKLDSVQHRASKIGAVSSTNNVTAEHECGFPTVESRCKLATVMFTSKISCNNTDHISTRFLIKGKIQTG</sequence>
<reference evidence="1" key="1">
    <citation type="submission" date="2020-08" db="EMBL/GenBank/DDBJ databases">
        <title>Multicomponent nature underlies the extraordinary mechanical properties of spider dragline silk.</title>
        <authorList>
            <person name="Kono N."/>
            <person name="Nakamura H."/>
            <person name="Mori M."/>
            <person name="Yoshida Y."/>
            <person name="Ohtoshi R."/>
            <person name="Malay A.D."/>
            <person name="Moran D.A.P."/>
            <person name="Tomita M."/>
            <person name="Numata K."/>
            <person name="Arakawa K."/>
        </authorList>
    </citation>
    <scope>NUCLEOTIDE SEQUENCE</scope>
</reference>
<comment type="caution">
    <text evidence="1">The sequence shown here is derived from an EMBL/GenBank/DDBJ whole genome shotgun (WGS) entry which is preliminary data.</text>
</comment>
<dbReference type="AlphaFoldDB" id="A0A8X6JRU8"/>
<name>A0A8X6JRU8_NEPPI</name>
<evidence type="ECO:0000313" key="1">
    <source>
        <dbReference type="EMBL" id="GFS55323.1"/>
    </source>
</evidence>
<organism evidence="1 2">
    <name type="scientific">Nephila pilipes</name>
    <name type="common">Giant wood spider</name>
    <name type="synonym">Nephila maculata</name>
    <dbReference type="NCBI Taxonomy" id="299642"/>
    <lineage>
        <taxon>Eukaryota</taxon>
        <taxon>Metazoa</taxon>
        <taxon>Ecdysozoa</taxon>
        <taxon>Arthropoda</taxon>
        <taxon>Chelicerata</taxon>
        <taxon>Arachnida</taxon>
        <taxon>Araneae</taxon>
        <taxon>Araneomorphae</taxon>
        <taxon>Entelegynae</taxon>
        <taxon>Araneoidea</taxon>
        <taxon>Nephilidae</taxon>
        <taxon>Nephila</taxon>
    </lineage>
</organism>
<protein>
    <submittedName>
        <fullName evidence="1">Uncharacterized protein</fullName>
    </submittedName>
</protein>